<proteinExistence type="predicted"/>
<evidence type="ECO:0000313" key="4">
    <source>
        <dbReference type="Proteomes" id="UP000199585"/>
    </source>
</evidence>
<gene>
    <name evidence="3" type="ORF">SAMN04488003_110100</name>
</gene>
<feature type="domain" description="Inner membrane protein YgaP-like transmembrane" evidence="2">
    <location>
        <begin position="1"/>
        <end position="70"/>
    </location>
</feature>
<evidence type="ECO:0000313" key="3">
    <source>
        <dbReference type="EMBL" id="SEN18150.1"/>
    </source>
</evidence>
<accession>A0A1H8EFJ2</accession>
<keyword evidence="4" id="KW-1185">Reference proteome</keyword>
<dbReference type="Proteomes" id="UP000199585">
    <property type="component" value="Unassembled WGS sequence"/>
</dbReference>
<dbReference type="Pfam" id="PF11127">
    <property type="entry name" value="YgaP-like_TM"/>
    <property type="match status" value="1"/>
</dbReference>
<keyword evidence="1" id="KW-1133">Transmembrane helix</keyword>
<name>A0A1H8EFJ2_9RHOB</name>
<feature type="transmembrane region" description="Helical" evidence="1">
    <location>
        <begin position="36"/>
        <end position="63"/>
    </location>
</feature>
<dbReference type="EMBL" id="FOCI01000010">
    <property type="protein sequence ID" value="SEN18150.1"/>
    <property type="molecule type" value="Genomic_DNA"/>
</dbReference>
<dbReference type="STRING" id="245187.SAMN04488003_110100"/>
<keyword evidence="1" id="KW-0812">Transmembrane</keyword>
<protein>
    <recommendedName>
        <fullName evidence="2">Inner membrane protein YgaP-like transmembrane domain-containing protein</fullName>
    </recommendedName>
</protein>
<dbReference type="OrthoDB" id="9804804at2"/>
<sequence>MTRNVGGMDRVARFAVGLVLLALTWVWPVAALGSGAAFWIATVVGVAMIVTALVRFCPLYPLIGVSTCRVR</sequence>
<keyword evidence="1" id="KW-0472">Membrane</keyword>
<feature type="transmembrane region" description="Helical" evidence="1">
    <location>
        <begin position="12"/>
        <end position="30"/>
    </location>
</feature>
<dbReference type="AlphaFoldDB" id="A0A1H8EFJ2"/>
<evidence type="ECO:0000256" key="1">
    <source>
        <dbReference type="SAM" id="Phobius"/>
    </source>
</evidence>
<dbReference type="InterPro" id="IPR021309">
    <property type="entry name" value="YgaP-like_TM"/>
</dbReference>
<evidence type="ECO:0000259" key="2">
    <source>
        <dbReference type="Pfam" id="PF11127"/>
    </source>
</evidence>
<dbReference type="RefSeq" id="WP_089902399.1">
    <property type="nucleotide sequence ID" value="NZ_FOCI01000010.1"/>
</dbReference>
<organism evidence="3 4">
    <name type="scientific">Loktanella fryxellensis</name>
    <dbReference type="NCBI Taxonomy" id="245187"/>
    <lineage>
        <taxon>Bacteria</taxon>
        <taxon>Pseudomonadati</taxon>
        <taxon>Pseudomonadota</taxon>
        <taxon>Alphaproteobacteria</taxon>
        <taxon>Rhodobacterales</taxon>
        <taxon>Roseobacteraceae</taxon>
        <taxon>Loktanella</taxon>
    </lineage>
</organism>
<reference evidence="3 4" key="1">
    <citation type="submission" date="2016-10" db="EMBL/GenBank/DDBJ databases">
        <authorList>
            <person name="de Groot N.N."/>
        </authorList>
    </citation>
    <scope>NUCLEOTIDE SEQUENCE [LARGE SCALE GENOMIC DNA]</scope>
    <source>
        <strain evidence="3 4">DSM 16213</strain>
    </source>
</reference>